<reference evidence="2" key="1">
    <citation type="submission" date="2014-02" db="EMBL/GenBank/DDBJ databases">
        <title>Expanding our view of genomic diversity in Candidatus Accumulibacter clades.</title>
        <authorList>
            <person name="Skennerton C.T."/>
            <person name="Barr J.J."/>
            <person name="Slater F.R."/>
            <person name="Bond P.L."/>
            <person name="Tyson G.W."/>
        </authorList>
    </citation>
    <scope>NUCLEOTIDE SEQUENCE [LARGE SCALE GENOMIC DNA]</scope>
</reference>
<keyword evidence="3" id="KW-1185">Reference proteome</keyword>
<comment type="caution">
    <text evidence="2">The sequence shown here is derived from an EMBL/GenBank/DDBJ whole genome shotgun (WGS) entry which is preliminary data.</text>
</comment>
<dbReference type="EMBL" id="JFAX01000009">
    <property type="protein sequence ID" value="EXI67596.1"/>
    <property type="molecule type" value="Genomic_DNA"/>
</dbReference>
<protein>
    <submittedName>
        <fullName evidence="2">Uncharacterized protein</fullName>
    </submittedName>
</protein>
<name>A0A011MYF1_9PROT</name>
<gene>
    <name evidence="2" type="ORF">AW08_01858</name>
</gene>
<dbReference type="AlphaFoldDB" id="A0A011MYF1"/>
<organism evidence="2 3">
    <name type="scientific">Candidatus Accumulibacter adjunctus</name>
    <dbReference type="NCBI Taxonomy" id="1454001"/>
    <lineage>
        <taxon>Bacteria</taxon>
        <taxon>Pseudomonadati</taxon>
        <taxon>Pseudomonadota</taxon>
        <taxon>Betaproteobacteria</taxon>
        <taxon>Candidatus Accumulibacter</taxon>
    </lineage>
</organism>
<evidence type="ECO:0000313" key="3">
    <source>
        <dbReference type="Proteomes" id="UP000020218"/>
    </source>
</evidence>
<sequence length="39" mass="3962">MNLLRASLLEVLSAGAQRSRPVAPAATGDPDPLSSPESS</sequence>
<accession>A0A011MYF1</accession>
<proteinExistence type="predicted"/>
<dbReference type="PATRIC" id="fig|1454001.3.peg.1856"/>
<evidence type="ECO:0000256" key="1">
    <source>
        <dbReference type="SAM" id="MobiDB-lite"/>
    </source>
</evidence>
<feature type="region of interest" description="Disordered" evidence="1">
    <location>
        <begin position="14"/>
        <end position="39"/>
    </location>
</feature>
<dbReference type="Proteomes" id="UP000020218">
    <property type="component" value="Unassembled WGS sequence"/>
</dbReference>
<evidence type="ECO:0000313" key="2">
    <source>
        <dbReference type="EMBL" id="EXI67596.1"/>
    </source>
</evidence>